<evidence type="ECO:0000313" key="3">
    <source>
        <dbReference type="Proteomes" id="UP000001225"/>
    </source>
</evidence>
<feature type="domain" description="Protein CR006 P-loop" evidence="1">
    <location>
        <begin position="101"/>
        <end position="703"/>
    </location>
</feature>
<dbReference type="STRING" id="94624.Bpet4630"/>
<protein>
    <recommendedName>
        <fullName evidence="1">Protein CR006 P-loop domain-containing protein</fullName>
    </recommendedName>
</protein>
<accession>A9IF73</accession>
<dbReference type="eggNOG" id="COG0497">
    <property type="taxonomic scope" value="Bacteria"/>
</dbReference>
<keyword evidence="3" id="KW-1185">Reference proteome</keyword>
<dbReference type="Gene3D" id="3.40.50.300">
    <property type="entry name" value="P-loop containing nucleotide triphosphate hydrolases"/>
    <property type="match status" value="1"/>
</dbReference>
<dbReference type="KEGG" id="bpt:Bpet4630"/>
<reference evidence="2 3" key="1">
    <citation type="journal article" date="2008" name="BMC Genomics">
        <title>The missing link: Bordetella petrii is endowed with both the metabolic versatility of environmental bacteria and virulence traits of pathogenic Bordetellae.</title>
        <authorList>
            <person name="Gross R."/>
            <person name="Guzman C.A."/>
            <person name="Sebaihia M."/>
            <person name="Martins Dos Santos V.A."/>
            <person name="Pieper D.H."/>
            <person name="Koebnik R."/>
            <person name="Lechner M."/>
            <person name="Bartels D."/>
            <person name="Buhrmester J."/>
            <person name="Choudhuri J.V."/>
            <person name="Ebensen T."/>
            <person name="Gaigalat L."/>
            <person name="Herrmann S."/>
            <person name="Khachane A.N."/>
            <person name="Larisch C."/>
            <person name="Link S."/>
            <person name="Linke B."/>
            <person name="Meyer F."/>
            <person name="Mormann S."/>
            <person name="Nakunst D."/>
            <person name="Rueckert C."/>
            <person name="Schneiker-Bekel S."/>
            <person name="Schulze K."/>
            <person name="Vorhoelter F.J."/>
            <person name="Yevsa T."/>
            <person name="Engle J.T."/>
            <person name="Goldman W.E."/>
            <person name="Puehler A."/>
            <person name="Goebel U.B."/>
            <person name="Goesmann A."/>
            <person name="Bloecker H."/>
            <person name="Kaiser O."/>
            <person name="Martinez-Arias R."/>
        </authorList>
    </citation>
    <scope>NUCLEOTIDE SEQUENCE [LARGE SCALE GENOMIC DNA]</scope>
    <source>
        <strain evidence="3">ATCC BAA-461 / DSM 12804 / CCUG 43448 / CIP 107267 / Se-1111R</strain>
    </source>
</reference>
<sequence>MATEAEALASILAWSADSPNWQRDALRRLIVQMPPLESDEIDELIAICKGEKPPAPLEAVHLLDPNHTHGEVFLRQVHSVQYVNALASDQRLTFHRIGLTIIYGDNGSGKSGYARILKKACRARLPNRGDEIMPDIYDAEPGIPSATIEYVIGGQNRTCTWQHGQASDSALSTVSVFDSRTANIHVNETNDVAYTPFPLKLLGTLAQLCQSVKGKLNDEISQIEAQTPQVIHTPAWSQNTAVGKLMNQLGAKSDPAAVETLATLTRADQDRLTQITADLADDPTRAARQLSTLKTKVEGYVTSLNLLFSAVSDDNVANLRSLAAGAEAARRAAETASSALFRNEPLPQIGSEVWQALWESARAFSDEEAYVGQQFPVTAASSVCVLCQQELTPIAADRLNRFENFVRDDSQQRADATRQAYDAALATFKNQTLSLGHLKNIVETVRDELRQDALAAQIRDATLRTLWRHRQIKRLHANLEATISSPVGIYPGQALVEQIASIEARATALAAEAGSPARAALLAEKAELADRQRLTGIKADVVAEIERRKRIAQLEVAQRDTSTKRITTKSTEIAQALVTDALRTQFAQEIANFDIAGLAVELKQQTSAQGVPRFKVALTRKPDAPVGQVLSEGEHRCVALAAFMAELATLGNKSGIVFDDPMSSLDHMHREAVAQRLVAEAAHRQVIVFTHDLAFLFELERAAAELQPKPHVAISSINRGADKAGFCRNEAPFKARRVNDIAASLTRQLENERFHFEQGDPDEWRKTVKSIGSSLRDTWEIAVEEAVAHVIRRLSNKVETPGLVKLTAITVADCEAMRDSYGRCSELLHSAARDLNRPLPRPETLSTEIAALAAWAQDLRDRQNAAKLQ</sequence>
<organism evidence="2 3">
    <name type="scientific">Bordetella petrii (strain ATCC BAA-461 / DSM 12804 / CCUG 43448 / CIP 107267 / Se-1111R)</name>
    <dbReference type="NCBI Taxonomy" id="340100"/>
    <lineage>
        <taxon>Bacteria</taxon>
        <taxon>Pseudomonadati</taxon>
        <taxon>Pseudomonadota</taxon>
        <taxon>Betaproteobacteria</taxon>
        <taxon>Burkholderiales</taxon>
        <taxon>Alcaligenaceae</taxon>
        <taxon>Bordetella</taxon>
    </lineage>
</organism>
<name>A9IF73_BORPD</name>
<dbReference type="SUPFAM" id="SSF52540">
    <property type="entry name" value="P-loop containing nucleoside triphosphate hydrolases"/>
    <property type="match status" value="1"/>
</dbReference>
<dbReference type="InterPro" id="IPR027417">
    <property type="entry name" value="P-loop_NTPase"/>
</dbReference>
<dbReference type="Pfam" id="PF13166">
    <property type="entry name" value="AAA_13"/>
    <property type="match status" value="1"/>
</dbReference>
<dbReference type="PANTHER" id="PTHR32114">
    <property type="entry name" value="ABC TRANSPORTER ABCH.3"/>
    <property type="match status" value="1"/>
</dbReference>
<dbReference type="CDD" id="cd00267">
    <property type="entry name" value="ABC_ATPase"/>
    <property type="match status" value="1"/>
</dbReference>
<dbReference type="PANTHER" id="PTHR32114:SF2">
    <property type="entry name" value="ABC TRANSPORTER ABCH.3"/>
    <property type="match status" value="1"/>
</dbReference>
<proteinExistence type="predicted"/>
<dbReference type="InterPro" id="IPR026866">
    <property type="entry name" value="CR006_AAA"/>
</dbReference>
<evidence type="ECO:0000313" key="2">
    <source>
        <dbReference type="EMBL" id="CAP44981.1"/>
    </source>
</evidence>
<dbReference type="Proteomes" id="UP000001225">
    <property type="component" value="Chromosome"/>
</dbReference>
<dbReference type="AlphaFoldDB" id="A9IF73"/>
<dbReference type="EMBL" id="AM902716">
    <property type="protein sequence ID" value="CAP44981.1"/>
    <property type="molecule type" value="Genomic_DNA"/>
</dbReference>
<gene>
    <name evidence="2" type="ordered locus">Bpet4630</name>
</gene>
<evidence type="ECO:0000259" key="1">
    <source>
        <dbReference type="Pfam" id="PF13166"/>
    </source>
</evidence>